<dbReference type="EMBL" id="JASBWR010000064">
    <property type="protein sequence ID" value="KAJ9100291.1"/>
    <property type="molecule type" value="Genomic_DNA"/>
</dbReference>
<organism evidence="1 2">
    <name type="scientific">Naganishia cerealis</name>
    <dbReference type="NCBI Taxonomy" id="610337"/>
    <lineage>
        <taxon>Eukaryota</taxon>
        <taxon>Fungi</taxon>
        <taxon>Dikarya</taxon>
        <taxon>Basidiomycota</taxon>
        <taxon>Agaricomycotina</taxon>
        <taxon>Tremellomycetes</taxon>
        <taxon>Filobasidiales</taxon>
        <taxon>Filobasidiaceae</taxon>
        <taxon>Naganishia</taxon>
    </lineage>
</organism>
<name>A0ACC2VNC4_9TREE</name>
<accession>A0ACC2VNC4</accession>
<proteinExistence type="predicted"/>
<reference evidence="1" key="1">
    <citation type="submission" date="2023-04" db="EMBL/GenBank/DDBJ databases">
        <title>Draft Genome sequencing of Naganishia species isolated from polar environments using Oxford Nanopore Technology.</title>
        <authorList>
            <person name="Leo P."/>
            <person name="Venkateswaran K."/>
        </authorList>
    </citation>
    <scope>NUCLEOTIDE SEQUENCE</scope>
    <source>
        <strain evidence="1">MNA-CCFEE 5261</strain>
    </source>
</reference>
<sequence length="515" mass="54056">MNQGNQGNQPQQIPQQGQQTRSQAQIPTIQLKYVGQFVQALQKEAALAQAATNEADRAKHYAKVESLRQILKKYQTMQQNARQQQQNQMNPQQTPQGSTMNPRLSTSNPGSSQIANRQGSSPVPQSMPQNLAAQRQNAGPASAPQPGTTAGAQGSTPALAVSAENLKRINTVLTELSKQINDLETRKANGLSAEQAANTDNQLNQFRSKFAQYQKVAVYMKGQLERGAQGGTPASAGSPAVKVGTPAMGGGASGPDPRLRPGSAQGAGSPALTKSAGSPQGDIRPGTPSGGIGSSGRSASPPASGKTNGTPSKTSPNQTPGPPAINLSGITKPSVSSMPISNTINVKPPAAVTLKPNPNNRPTLAGGVANGIGQLLGTPSVLRMPTYDLSSTGGPSALPDNGGRVLTKRKLSELVNSIGADEGDGKTTIDGDVEELLLDLADEFISSVTGFACRLAKHRKVDSVDVKDIQLHLERNWNIRIPGYAMDEIRSTRKWQPTQAYNQKKQGVEISKSVN</sequence>
<comment type="caution">
    <text evidence="1">The sequence shown here is derived from an EMBL/GenBank/DDBJ whole genome shotgun (WGS) entry which is preliminary data.</text>
</comment>
<evidence type="ECO:0000313" key="2">
    <source>
        <dbReference type="Proteomes" id="UP001241377"/>
    </source>
</evidence>
<gene>
    <name evidence="1" type="ORF">QFC19_005645</name>
</gene>
<protein>
    <submittedName>
        <fullName evidence="1">Uncharacterized protein</fullName>
    </submittedName>
</protein>
<dbReference type="Proteomes" id="UP001241377">
    <property type="component" value="Unassembled WGS sequence"/>
</dbReference>
<evidence type="ECO:0000313" key="1">
    <source>
        <dbReference type="EMBL" id="KAJ9100291.1"/>
    </source>
</evidence>
<keyword evidence="2" id="KW-1185">Reference proteome</keyword>